<feature type="region of interest" description="Disordered" evidence="1">
    <location>
        <begin position="106"/>
        <end position="129"/>
    </location>
</feature>
<evidence type="ECO:0000256" key="1">
    <source>
        <dbReference type="SAM" id="MobiDB-lite"/>
    </source>
</evidence>
<gene>
    <name evidence="2" type="ORF">E8M01_23770</name>
</gene>
<evidence type="ECO:0008006" key="4">
    <source>
        <dbReference type="Google" id="ProtNLM"/>
    </source>
</evidence>
<protein>
    <recommendedName>
        <fullName evidence="4">DUF2946 domain-containing protein</fullName>
    </recommendedName>
</protein>
<dbReference type="RefSeq" id="WP_136962434.1">
    <property type="nucleotide sequence ID" value="NZ_CP039690.1"/>
</dbReference>
<dbReference type="AlphaFoldDB" id="A0A4D7BC81"/>
<evidence type="ECO:0000313" key="3">
    <source>
        <dbReference type="Proteomes" id="UP000298781"/>
    </source>
</evidence>
<accession>A0A4D7BC81</accession>
<organism evidence="2 3">
    <name type="scientific">Phreatobacter stygius</name>
    <dbReference type="NCBI Taxonomy" id="1940610"/>
    <lineage>
        <taxon>Bacteria</taxon>
        <taxon>Pseudomonadati</taxon>
        <taxon>Pseudomonadota</taxon>
        <taxon>Alphaproteobacteria</taxon>
        <taxon>Hyphomicrobiales</taxon>
        <taxon>Phreatobacteraceae</taxon>
        <taxon>Phreatobacter</taxon>
    </lineage>
</organism>
<evidence type="ECO:0000313" key="2">
    <source>
        <dbReference type="EMBL" id="QCI66996.1"/>
    </source>
</evidence>
<dbReference type="OrthoDB" id="7744280at2"/>
<dbReference type="Proteomes" id="UP000298781">
    <property type="component" value="Chromosome"/>
</dbReference>
<dbReference type="EMBL" id="CP039690">
    <property type="protein sequence ID" value="QCI66996.1"/>
    <property type="molecule type" value="Genomic_DNA"/>
</dbReference>
<sequence>MLARLRHPDLRPVVAALFAVAMIWLGFGHRPVVLGEASGPPGFAQLVLPDGSPAEFCAPASDAAPRGKPHAGAHLCDACVLAVRPVPAAVMARAAPAMPGAAPVTIASAEVRPRDQLGRPQSRAPPPAA</sequence>
<proteinExistence type="predicted"/>
<name>A0A4D7BC81_9HYPH</name>
<dbReference type="KEGG" id="pstg:E8M01_23770"/>
<reference evidence="2 3" key="1">
    <citation type="submission" date="2019-04" db="EMBL/GenBank/DDBJ databases">
        <title>Phreatobacter aquaticus sp. nov.</title>
        <authorList>
            <person name="Choi A."/>
        </authorList>
    </citation>
    <scope>NUCLEOTIDE SEQUENCE [LARGE SCALE GENOMIC DNA]</scope>
    <source>
        <strain evidence="2 3">KCTC 52518</strain>
    </source>
</reference>
<keyword evidence="3" id="KW-1185">Reference proteome</keyword>